<dbReference type="AlphaFoldDB" id="A0A6C2UD49"/>
<evidence type="ECO:0000313" key="2">
    <source>
        <dbReference type="Proteomes" id="UP000366872"/>
    </source>
</evidence>
<keyword evidence="2" id="KW-1185">Reference proteome</keyword>
<protein>
    <submittedName>
        <fullName evidence="1">Uncharacterized protein</fullName>
    </submittedName>
</protein>
<gene>
    <name evidence="1" type="ORF">PDESU_06431</name>
</gene>
<sequence length="69" mass="7990">MSTAVQSKRSGDAWKFQALPHFNHNQYLERMCSFISKLKGLMKLQHETPKCVAAMLDGPREPIHLEYML</sequence>
<reference evidence="1 2" key="1">
    <citation type="submission" date="2019-04" db="EMBL/GenBank/DDBJ databases">
        <authorList>
            <person name="Van Vliet M D."/>
        </authorList>
    </citation>
    <scope>NUCLEOTIDE SEQUENCE [LARGE SCALE GENOMIC DNA]</scope>
    <source>
        <strain evidence="1 2">F1</strain>
    </source>
</reference>
<proteinExistence type="predicted"/>
<name>A0A6C2UD49_PONDE</name>
<dbReference type="EMBL" id="CAAHFG010000005">
    <property type="protein sequence ID" value="VGO17829.1"/>
    <property type="molecule type" value="Genomic_DNA"/>
</dbReference>
<accession>A0A6C2UD49</accession>
<organism evidence="1 2">
    <name type="scientific">Pontiella desulfatans</name>
    <dbReference type="NCBI Taxonomy" id="2750659"/>
    <lineage>
        <taxon>Bacteria</taxon>
        <taxon>Pseudomonadati</taxon>
        <taxon>Kiritimatiellota</taxon>
        <taxon>Kiritimatiellia</taxon>
        <taxon>Kiritimatiellales</taxon>
        <taxon>Pontiellaceae</taxon>
        <taxon>Pontiella</taxon>
    </lineage>
</organism>
<evidence type="ECO:0000313" key="1">
    <source>
        <dbReference type="EMBL" id="VGO17829.1"/>
    </source>
</evidence>
<dbReference type="Proteomes" id="UP000366872">
    <property type="component" value="Unassembled WGS sequence"/>
</dbReference>